<dbReference type="PANTHER" id="PTHR25466">
    <property type="entry name" value="T-LYMPHOCYTE ACTIVATION ANTIGEN"/>
    <property type="match status" value="1"/>
</dbReference>
<dbReference type="AlphaFoldDB" id="A0A669B1T3"/>
<keyword evidence="6" id="KW-0472">Membrane</keyword>
<dbReference type="GO" id="GO:0009897">
    <property type="term" value="C:external side of plasma membrane"/>
    <property type="evidence" value="ECO:0007669"/>
    <property type="project" value="TreeGrafter"/>
</dbReference>
<proteinExistence type="predicted"/>
<dbReference type="Ensembl" id="ENSONIT00000089357.1">
    <property type="protein sequence ID" value="ENSONIP00000029330.1"/>
    <property type="gene ID" value="ENSONIG00000013857.2"/>
</dbReference>
<feature type="domain" description="Ig-like" evidence="13">
    <location>
        <begin position="23"/>
        <end position="121"/>
    </location>
</feature>
<dbReference type="GO" id="GO:0071222">
    <property type="term" value="P:cellular response to lipopolysaccharide"/>
    <property type="evidence" value="ECO:0007669"/>
    <property type="project" value="TreeGrafter"/>
</dbReference>
<evidence type="ECO:0000259" key="13">
    <source>
        <dbReference type="PROSITE" id="PS50835"/>
    </source>
</evidence>
<keyword evidence="10" id="KW-0393">Immunoglobulin domain</keyword>
<keyword evidence="4 12" id="KW-0732">Signal</keyword>
<dbReference type="GO" id="GO:0031295">
    <property type="term" value="P:T cell costimulation"/>
    <property type="evidence" value="ECO:0007669"/>
    <property type="project" value="TreeGrafter"/>
</dbReference>
<feature type="region of interest" description="Disordered" evidence="11">
    <location>
        <begin position="934"/>
        <end position="956"/>
    </location>
</feature>
<organism evidence="14 15">
    <name type="scientific">Oreochromis niloticus</name>
    <name type="common">Nile tilapia</name>
    <name type="synonym">Tilapia nilotica</name>
    <dbReference type="NCBI Taxonomy" id="8128"/>
    <lineage>
        <taxon>Eukaryota</taxon>
        <taxon>Metazoa</taxon>
        <taxon>Chordata</taxon>
        <taxon>Craniata</taxon>
        <taxon>Vertebrata</taxon>
        <taxon>Euteleostomi</taxon>
        <taxon>Actinopterygii</taxon>
        <taxon>Neopterygii</taxon>
        <taxon>Teleostei</taxon>
        <taxon>Neoteleostei</taxon>
        <taxon>Acanthomorphata</taxon>
        <taxon>Ovalentaria</taxon>
        <taxon>Cichlomorphae</taxon>
        <taxon>Cichliformes</taxon>
        <taxon>Cichlidae</taxon>
        <taxon>African cichlids</taxon>
        <taxon>Pseudocrenilabrinae</taxon>
        <taxon>Oreochromini</taxon>
        <taxon>Oreochromis</taxon>
    </lineage>
</organism>
<dbReference type="GO" id="GO:0042102">
    <property type="term" value="P:positive regulation of T cell proliferation"/>
    <property type="evidence" value="ECO:0007669"/>
    <property type="project" value="TreeGrafter"/>
</dbReference>
<dbReference type="InterPro" id="IPR013783">
    <property type="entry name" value="Ig-like_fold"/>
</dbReference>
<feature type="domain" description="Ig-like" evidence="13">
    <location>
        <begin position="136"/>
        <end position="237"/>
    </location>
</feature>
<keyword evidence="2" id="KW-1003">Cell membrane</keyword>
<dbReference type="SMART" id="SM00406">
    <property type="entry name" value="IGv"/>
    <property type="match status" value="4"/>
</dbReference>
<dbReference type="SMART" id="SM00409">
    <property type="entry name" value="IG"/>
    <property type="match status" value="8"/>
</dbReference>
<keyword evidence="3" id="KW-0812">Transmembrane</keyword>
<evidence type="ECO:0000256" key="5">
    <source>
        <dbReference type="ARBA" id="ARBA00022989"/>
    </source>
</evidence>
<dbReference type="InterPro" id="IPR051713">
    <property type="entry name" value="T-cell_Activation_Regulation"/>
</dbReference>
<dbReference type="GeneTree" id="ENSGT00990000203878"/>
<evidence type="ECO:0000256" key="12">
    <source>
        <dbReference type="SAM" id="SignalP"/>
    </source>
</evidence>
<evidence type="ECO:0000256" key="2">
    <source>
        <dbReference type="ARBA" id="ARBA00022475"/>
    </source>
</evidence>
<dbReference type="FunCoup" id="A0A669B1T3">
    <property type="interactions" value="18"/>
</dbReference>
<keyword evidence="5" id="KW-1133">Transmembrane helix</keyword>
<feature type="chain" id="PRO_5025366916" description="Ig-like domain-containing protein" evidence="12">
    <location>
        <begin position="20"/>
        <end position="956"/>
    </location>
</feature>
<keyword evidence="8" id="KW-0675">Receptor</keyword>
<reference evidence="14" key="3">
    <citation type="submission" date="2025-09" db="UniProtKB">
        <authorList>
            <consortium name="Ensembl"/>
        </authorList>
    </citation>
    <scope>IDENTIFICATION</scope>
</reference>
<feature type="domain" description="Ig-like" evidence="13">
    <location>
        <begin position="790"/>
        <end position="909"/>
    </location>
</feature>
<dbReference type="InParanoid" id="A0A669B1T3"/>
<keyword evidence="9" id="KW-0325">Glycoprotein</keyword>
<evidence type="ECO:0000256" key="3">
    <source>
        <dbReference type="ARBA" id="ARBA00022692"/>
    </source>
</evidence>
<feature type="domain" description="Ig-like" evidence="13">
    <location>
        <begin position="539"/>
        <end position="704"/>
    </location>
</feature>
<evidence type="ECO:0000313" key="14">
    <source>
        <dbReference type="Ensembl" id="ENSONIP00000029330.1"/>
    </source>
</evidence>
<dbReference type="InterPro" id="IPR007110">
    <property type="entry name" value="Ig-like_dom"/>
</dbReference>
<reference evidence="14" key="2">
    <citation type="submission" date="2025-08" db="UniProtKB">
        <authorList>
            <consortium name="Ensembl"/>
        </authorList>
    </citation>
    <scope>IDENTIFICATION</scope>
</reference>
<evidence type="ECO:0000256" key="1">
    <source>
        <dbReference type="ARBA" id="ARBA00004251"/>
    </source>
</evidence>
<comment type="subcellular location">
    <subcellularLocation>
        <location evidence="1">Cell membrane</location>
        <topology evidence="1">Single-pass type I membrane protein</topology>
    </subcellularLocation>
</comment>
<dbReference type="GO" id="GO:0007166">
    <property type="term" value="P:cell surface receptor signaling pathway"/>
    <property type="evidence" value="ECO:0007669"/>
    <property type="project" value="TreeGrafter"/>
</dbReference>
<feature type="signal peptide" evidence="12">
    <location>
        <begin position="1"/>
        <end position="19"/>
    </location>
</feature>
<feature type="domain" description="Ig-like" evidence="13">
    <location>
        <begin position="283"/>
        <end position="377"/>
    </location>
</feature>
<dbReference type="GO" id="GO:0006955">
    <property type="term" value="P:immune response"/>
    <property type="evidence" value="ECO:0007669"/>
    <property type="project" value="TreeGrafter"/>
</dbReference>
<accession>A0A669B1T3</accession>
<keyword evidence="15" id="KW-1185">Reference proteome</keyword>
<evidence type="ECO:0000256" key="9">
    <source>
        <dbReference type="ARBA" id="ARBA00023180"/>
    </source>
</evidence>
<dbReference type="Pfam" id="PF07686">
    <property type="entry name" value="V-set"/>
    <property type="match status" value="2"/>
</dbReference>
<protein>
    <recommendedName>
        <fullName evidence="13">Ig-like domain-containing protein</fullName>
    </recommendedName>
</protein>
<evidence type="ECO:0000256" key="8">
    <source>
        <dbReference type="ARBA" id="ARBA00023170"/>
    </source>
</evidence>
<evidence type="ECO:0000256" key="7">
    <source>
        <dbReference type="ARBA" id="ARBA00023157"/>
    </source>
</evidence>
<name>A0A669B1T3_ORENI</name>
<dbReference type="SUPFAM" id="SSF48726">
    <property type="entry name" value="Immunoglobulin"/>
    <property type="match status" value="8"/>
</dbReference>
<keyword evidence="7" id="KW-1015">Disulfide bond</keyword>
<evidence type="ECO:0000256" key="10">
    <source>
        <dbReference type="ARBA" id="ARBA00023319"/>
    </source>
</evidence>
<dbReference type="InterPro" id="IPR013106">
    <property type="entry name" value="Ig_V-set"/>
</dbReference>
<evidence type="ECO:0000256" key="11">
    <source>
        <dbReference type="SAM" id="MobiDB-lite"/>
    </source>
</evidence>
<evidence type="ECO:0000256" key="6">
    <source>
        <dbReference type="ARBA" id="ARBA00023136"/>
    </source>
</evidence>
<sequence>MKMFVVFVILLHAFQHVFAVVVEVNEGAVSVLLPCQYTGVMPEDPMLMWTRNDIDPKFVHVQEEEGPSLEEQNQRYSGRTSVRPDGLEMKDFSLTLTKPKLTDSGNYTCAIGNGRNERKLTDVQLHVKDQQVEVKVEEGSESVLLPCKTKPDLPENAAVEWTRSDRELMMVHVYPNRSDHLKNQDNLYCGRTKMNEDLLRTGDLSLTLKYPTERDSGGYICTIYRDKDILRQKVVLQVKERFPSWAKALLVLLVLLVVSGGLLFHFRHYFMSVPWVGVDSGVESVQLICKTTVCLPKDAKVEWKDKNNRKVHVYENGSDQPEEQHEDYKDRTKMKRKVLEPGDLSLTLKHPTDGDNSTYTCTAYSREGDMLMKKQVELKVRVPQVEVDSGVESVQLPFKTTLHLAEDAKVEWKDNNDNKVYVYENGSDVPEEQSEFYRDKTKMNENLLKTGDLSLRLKYPSDYDNRTYTCTVYNREGNIPLKRKVELKVRVPQVEVDSGVESVQLPFNTTLHLPEDAKVEWKDTKDRKVHVYENGSDQPEEQHQVYRDQTKMNEDLLKTGDLSLTLKHPTDVDNCTYTCTVYSREGNILLKKQVELKVRVPQVEVDSGVESVQLPFNTTLHLPEDAKVEWKDSGYDKVHVYENGSDQPEEQHQVYRDRTKMNEDLLKTGDLSLTLKYPTDGDNWTYTCTVYSREGNILLKKQVELKVRVPQVEVDSGVESVQLPFNTTLHLPKDATVEWMENKYDDKVHVYENGSDQPEKQDRFFRDRTKMNEDLLKTGDLSLTLKYPTDGDNRTYTCTVYSREGNILLKRKVELKVRVCQVEVEEGAESVQLPFKTSQNLPEDAEVKWMDNSYNNVHVYKNGSDHPHKQHQFYRGRTKMNEDLLKTGDLSLTLKHPTERDSGEYRCGVWRNGDIMRWKTVQLKVKGRVQVQDQTGDIRNRSSSIDPTPLMADQSV</sequence>
<evidence type="ECO:0000313" key="15">
    <source>
        <dbReference type="Proteomes" id="UP000005207"/>
    </source>
</evidence>
<dbReference type="InterPro" id="IPR036179">
    <property type="entry name" value="Ig-like_dom_sf"/>
</dbReference>
<dbReference type="PROSITE" id="PS50835">
    <property type="entry name" value="IG_LIKE"/>
    <property type="match status" value="5"/>
</dbReference>
<dbReference type="PANTHER" id="PTHR25466:SF14">
    <property type="entry name" value="BUTYROPHILIN SUBFAMILY 2 MEMBER A2-LIKE-RELATED"/>
    <property type="match status" value="1"/>
</dbReference>
<reference evidence="15" key="1">
    <citation type="submission" date="2012-01" db="EMBL/GenBank/DDBJ databases">
        <title>The Genome Sequence of Oreochromis niloticus (Nile Tilapia).</title>
        <authorList>
            <consortium name="Broad Institute Genome Assembly Team"/>
            <consortium name="Broad Institute Sequencing Platform"/>
            <person name="Di Palma F."/>
            <person name="Johnson J."/>
            <person name="Lander E.S."/>
            <person name="Lindblad-Toh K."/>
        </authorList>
    </citation>
    <scope>NUCLEOTIDE SEQUENCE [LARGE SCALE GENOMIC DNA]</scope>
</reference>
<dbReference type="GO" id="GO:0042130">
    <property type="term" value="P:negative regulation of T cell proliferation"/>
    <property type="evidence" value="ECO:0007669"/>
    <property type="project" value="TreeGrafter"/>
</dbReference>
<dbReference type="InterPro" id="IPR003599">
    <property type="entry name" value="Ig_sub"/>
</dbReference>
<dbReference type="Proteomes" id="UP000005207">
    <property type="component" value="Linkage group LG23"/>
</dbReference>
<evidence type="ECO:0000256" key="4">
    <source>
        <dbReference type="ARBA" id="ARBA00022729"/>
    </source>
</evidence>
<feature type="compositionally biased region" description="Polar residues" evidence="11">
    <location>
        <begin position="934"/>
        <end position="946"/>
    </location>
</feature>
<dbReference type="Gene3D" id="2.60.40.10">
    <property type="entry name" value="Immunoglobulins"/>
    <property type="match status" value="8"/>
</dbReference>